<accession>A0ABP1CYJ4</accession>
<protein>
    <submittedName>
        <fullName evidence="8">Uncharacterized protein</fullName>
    </submittedName>
</protein>
<gene>
    <name evidence="8" type="ORF">GFSPODELE1_LOCUS2739</name>
</gene>
<feature type="compositionally biased region" description="Low complexity" evidence="5">
    <location>
        <begin position="228"/>
        <end position="255"/>
    </location>
</feature>
<keyword evidence="4 6" id="KW-0472">Membrane</keyword>
<reference evidence="9" key="1">
    <citation type="submission" date="2024-04" db="EMBL/GenBank/DDBJ databases">
        <authorList>
            <person name="Shaw F."/>
            <person name="Minotto A."/>
        </authorList>
    </citation>
    <scope>NUCLEOTIDE SEQUENCE [LARGE SCALE GENOMIC DNA]</scope>
</reference>
<evidence type="ECO:0000256" key="1">
    <source>
        <dbReference type="ARBA" id="ARBA00004167"/>
    </source>
</evidence>
<feature type="compositionally biased region" description="Polar residues" evidence="5">
    <location>
        <begin position="365"/>
        <end position="383"/>
    </location>
</feature>
<evidence type="ECO:0000256" key="2">
    <source>
        <dbReference type="ARBA" id="ARBA00022692"/>
    </source>
</evidence>
<evidence type="ECO:0000256" key="7">
    <source>
        <dbReference type="SAM" id="SignalP"/>
    </source>
</evidence>
<dbReference type="Proteomes" id="UP001497453">
    <property type="component" value="Chromosome 11"/>
</dbReference>
<evidence type="ECO:0000256" key="3">
    <source>
        <dbReference type="ARBA" id="ARBA00022989"/>
    </source>
</evidence>
<comment type="subcellular location">
    <subcellularLocation>
        <location evidence="1">Membrane</location>
        <topology evidence="1">Single-pass membrane protein</topology>
    </subcellularLocation>
</comment>
<organism evidence="8 9">
    <name type="scientific">Somion occarium</name>
    <dbReference type="NCBI Taxonomy" id="3059160"/>
    <lineage>
        <taxon>Eukaryota</taxon>
        <taxon>Fungi</taxon>
        <taxon>Dikarya</taxon>
        <taxon>Basidiomycota</taxon>
        <taxon>Agaricomycotina</taxon>
        <taxon>Agaricomycetes</taxon>
        <taxon>Polyporales</taxon>
        <taxon>Cerrenaceae</taxon>
        <taxon>Somion</taxon>
    </lineage>
</organism>
<evidence type="ECO:0000313" key="8">
    <source>
        <dbReference type="EMBL" id="CAL1699564.1"/>
    </source>
</evidence>
<evidence type="ECO:0000256" key="4">
    <source>
        <dbReference type="ARBA" id="ARBA00023136"/>
    </source>
</evidence>
<feature type="region of interest" description="Disordered" evidence="5">
    <location>
        <begin position="227"/>
        <end position="255"/>
    </location>
</feature>
<feature type="compositionally biased region" description="Low complexity" evidence="5">
    <location>
        <begin position="448"/>
        <end position="469"/>
    </location>
</feature>
<keyword evidence="2 6" id="KW-0812">Transmembrane</keyword>
<keyword evidence="7" id="KW-0732">Signal</keyword>
<dbReference type="PANTHER" id="PTHR15549">
    <property type="entry name" value="PAIRED IMMUNOGLOBULIN-LIKE TYPE 2 RECEPTOR"/>
    <property type="match status" value="1"/>
</dbReference>
<feature type="signal peptide" evidence="7">
    <location>
        <begin position="1"/>
        <end position="17"/>
    </location>
</feature>
<evidence type="ECO:0000313" key="9">
    <source>
        <dbReference type="Proteomes" id="UP001497453"/>
    </source>
</evidence>
<proteinExistence type="predicted"/>
<evidence type="ECO:0000256" key="6">
    <source>
        <dbReference type="SAM" id="Phobius"/>
    </source>
</evidence>
<name>A0ABP1CYJ4_9APHY</name>
<keyword evidence="9" id="KW-1185">Reference proteome</keyword>
<feature type="region of interest" description="Disordered" evidence="5">
    <location>
        <begin position="330"/>
        <end position="478"/>
    </location>
</feature>
<feature type="chain" id="PRO_5045627219" evidence="7">
    <location>
        <begin position="18"/>
        <end position="478"/>
    </location>
</feature>
<feature type="transmembrane region" description="Helical" evidence="6">
    <location>
        <begin position="262"/>
        <end position="286"/>
    </location>
</feature>
<dbReference type="EMBL" id="OZ037954">
    <property type="protein sequence ID" value="CAL1699564.1"/>
    <property type="molecule type" value="Genomic_DNA"/>
</dbReference>
<dbReference type="InterPro" id="IPR051694">
    <property type="entry name" value="Immunoregulatory_rcpt-like"/>
</dbReference>
<evidence type="ECO:0000256" key="5">
    <source>
        <dbReference type="SAM" id="MobiDB-lite"/>
    </source>
</evidence>
<sequence length="478" mass="49666">MLALYLGLLLFPSFSLAYSFVFNDSPRQCQNLSVSITDSGNPPYSLLIIPVGPSPLPNNVEARRITQVNFTGSESSLSFQLKFPGNSQFVAVVSDSSGFGSGGTSGAVTVLQDDDSSCYDSTKTVSPAFSFSIVPAGQLTQCSPTRIWWDPALVQGTPSFQGVIPGGQSFAVPQGNLTTVAEQGLGFTWTPPVRGGTTVILLGGDNRGPGTAGSSVYVVNAGENDCLSDSSPSSTPGSPAGGAYPTSTSSAGGSNGGSHTNIGAIVGGVIGGVVFLIALILILLFFRRRSDLHQSAKERPVDLLRDDEHEQEQIANQQLPRYYEPEPFMVPDPTVASSAGDYGDDPGASVAGHLRPSTDRRYSRYSGTTSDLGLTVRSPTPDQSTSTSTTYMRKSPAPPSFRPVNIVQHEDAGPGDEPPPEEPETIELPPAYTNIKQSAPPGPGPSGAGASSADTADAADAGTSDVTSTVPRNETSQA</sequence>
<keyword evidence="3 6" id="KW-1133">Transmembrane helix</keyword>